<name>A0A3E4NLT0_9BACE</name>
<gene>
    <name evidence="4" type="ORF">DW027_05865</name>
    <name evidence="3" type="ORF">DW042_16845</name>
    <name evidence="2" type="ORF">DXD03_04595</name>
    <name evidence="1" type="ORF">GA560_14665</name>
</gene>
<dbReference type="EMBL" id="QSQU01000005">
    <property type="protein sequence ID" value="RGK65927.1"/>
    <property type="molecule type" value="Genomic_DNA"/>
</dbReference>
<evidence type="ECO:0000313" key="4">
    <source>
        <dbReference type="EMBL" id="RHL40009.1"/>
    </source>
</evidence>
<dbReference type="Proteomes" id="UP000474077">
    <property type="component" value="Unassembled WGS sequence"/>
</dbReference>
<dbReference type="Proteomes" id="UP000284417">
    <property type="component" value="Unassembled WGS sequence"/>
</dbReference>
<protein>
    <submittedName>
        <fullName evidence="2">DUF4248 domain-containing protein</fullName>
    </submittedName>
</protein>
<dbReference type="Pfam" id="PF14053">
    <property type="entry name" value="DUF4248"/>
    <property type="match status" value="1"/>
</dbReference>
<reference evidence="1 8" key="2">
    <citation type="journal article" date="2019" name="Nat. Med.">
        <title>A library of human gut bacterial isolates paired with longitudinal multiomics data enables mechanistic microbiome research.</title>
        <authorList>
            <person name="Poyet M."/>
            <person name="Groussin M."/>
            <person name="Gibbons S.M."/>
            <person name="Avila-Pacheco J."/>
            <person name="Jiang X."/>
            <person name="Kearney S.M."/>
            <person name="Perrotta A.R."/>
            <person name="Berdy B."/>
            <person name="Zhao S."/>
            <person name="Lieberman T.D."/>
            <person name="Swanson P.K."/>
            <person name="Smith M."/>
            <person name="Roesemann S."/>
            <person name="Alexander J.E."/>
            <person name="Rich S.A."/>
            <person name="Livny J."/>
            <person name="Vlamakis H."/>
            <person name="Clish C."/>
            <person name="Bullock K."/>
            <person name="Deik A."/>
            <person name="Scott J."/>
            <person name="Pierce K.A."/>
            <person name="Xavier R.J."/>
            <person name="Alm E.J."/>
        </authorList>
    </citation>
    <scope>NUCLEOTIDE SEQUENCE [LARGE SCALE GENOMIC DNA]</scope>
    <source>
        <strain evidence="1 8">BIOML-A73</strain>
    </source>
</reference>
<dbReference type="AlphaFoldDB" id="A0A3E4NLT0"/>
<organism evidence="2 5">
    <name type="scientific">Bacteroides xylanisolvens</name>
    <dbReference type="NCBI Taxonomy" id="371601"/>
    <lineage>
        <taxon>Bacteria</taxon>
        <taxon>Pseudomonadati</taxon>
        <taxon>Bacteroidota</taxon>
        <taxon>Bacteroidia</taxon>
        <taxon>Bacteroidales</taxon>
        <taxon>Bacteroidaceae</taxon>
        <taxon>Bacteroides</taxon>
    </lineage>
</organism>
<reference evidence="5 6" key="1">
    <citation type="submission" date="2018-08" db="EMBL/GenBank/DDBJ databases">
        <title>A genome reference for cultivated species of the human gut microbiota.</title>
        <authorList>
            <person name="Zou Y."/>
            <person name="Xue W."/>
            <person name="Luo G."/>
        </authorList>
    </citation>
    <scope>NUCLEOTIDE SEQUENCE [LARGE SCALE GENOMIC DNA]</scope>
    <source>
        <strain evidence="4 7">AF38-2</strain>
        <strain evidence="3 6">AF39-6AC</strain>
        <strain evidence="2 5">TF10-34</strain>
    </source>
</reference>
<proteinExistence type="predicted"/>
<dbReference type="RefSeq" id="WP_049702685.1">
    <property type="nucleotide sequence ID" value="NZ_AP031409.1"/>
</dbReference>
<dbReference type="InterPro" id="IPR025342">
    <property type="entry name" value="DUF4248"/>
</dbReference>
<dbReference type="Proteomes" id="UP000284495">
    <property type="component" value="Unassembled WGS sequence"/>
</dbReference>
<accession>A0A3E4NLT0</accession>
<comment type="caution">
    <text evidence="2">The sequence shown here is derived from an EMBL/GenBank/DDBJ whole genome shotgun (WGS) entry which is preliminary data.</text>
</comment>
<dbReference type="Proteomes" id="UP000261210">
    <property type="component" value="Unassembled WGS sequence"/>
</dbReference>
<dbReference type="EMBL" id="QROO01000006">
    <property type="protein sequence ID" value="RHL40009.1"/>
    <property type="molecule type" value="Genomic_DNA"/>
</dbReference>
<sequence>MNERKIAQEGYVINGFKPFSQLAMEYFPGNPGIDLSRKRMRERIDEDLALAAKLSALGYTSHTTYLSPKMQEIIVLYLGPPYIVVPHIYLTLFDEKKL</sequence>
<evidence type="ECO:0000313" key="8">
    <source>
        <dbReference type="Proteomes" id="UP000474077"/>
    </source>
</evidence>
<dbReference type="EMBL" id="WDER01000040">
    <property type="protein sequence ID" value="KAB6081400.1"/>
    <property type="molecule type" value="Genomic_DNA"/>
</dbReference>
<evidence type="ECO:0000313" key="3">
    <source>
        <dbReference type="EMBL" id="RHK92999.1"/>
    </source>
</evidence>
<evidence type="ECO:0000313" key="5">
    <source>
        <dbReference type="Proteomes" id="UP000261210"/>
    </source>
</evidence>
<evidence type="ECO:0000313" key="6">
    <source>
        <dbReference type="Proteomes" id="UP000284417"/>
    </source>
</evidence>
<dbReference type="EMBL" id="QROC01000024">
    <property type="protein sequence ID" value="RHK92999.1"/>
    <property type="molecule type" value="Genomic_DNA"/>
</dbReference>
<evidence type="ECO:0000313" key="1">
    <source>
        <dbReference type="EMBL" id="KAB6081400.1"/>
    </source>
</evidence>
<evidence type="ECO:0000313" key="7">
    <source>
        <dbReference type="Proteomes" id="UP000284495"/>
    </source>
</evidence>
<evidence type="ECO:0000313" key="2">
    <source>
        <dbReference type="EMBL" id="RGK65927.1"/>
    </source>
</evidence>